<dbReference type="PANTHER" id="PTHR47965:SF101">
    <property type="entry name" value="HYPOTHETICAL ASPARTYL PROTEASE (EUROFUNG)-RELATED"/>
    <property type="match status" value="1"/>
</dbReference>
<gene>
    <name evidence="6" type="ORF">B7463_g6169</name>
</gene>
<name>A0A3E2H9Q5_SCYLI</name>
<dbReference type="Pfam" id="PF00026">
    <property type="entry name" value="Asp"/>
    <property type="match status" value="1"/>
</dbReference>
<evidence type="ECO:0000256" key="4">
    <source>
        <dbReference type="SAM" id="SignalP"/>
    </source>
</evidence>
<dbReference type="InterPro" id="IPR021109">
    <property type="entry name" value="Peptidase_aspartic_dom_sf"/>
</dbReference>
<proteinExistence type="inferred from homology"/>
<organism evidence="6 7">
    <name type="scientific">Scytalidium lignicola</name>
    <name type="common">Hyphomycete</name>
    <dbReference type="NCBI Taxonomy" id="5539"/>
    <lineage>
        <taxon>Eukaryota</taxon>
        <taxon>Fungi</taxon>
        <taxon>Dikarya</taxon>
        <taxon>Ascomycota</taxon>
        <taxon>Pezizomycotina</taxon>
        <taxon>Leotiomycetes</taxon>
        <taxon>Leotiomycetes incertae sedis</taxon>
        <taxon>Scytalidium</taxon>
    </lineage>
</organism>
<dbReference type="GO" id="GO:0006508">
    <property type="term" value="P:proteolysis"/>
    <property type="evidence" value="ECO:0007669"/>
    <property type="project" value="InterPro"/>
</dbReference>
<feature type="non-terminal residue" evidence="6">
    <location>
        <position position="762"/>
    </location>
</feature>
<dbReference type="PRINTS" id="PR00792">
    <property type="entry name" value="PEPSIN"/>
</dbReference>
<dbReference type="GO" id="GO:0005576">
    <property type="term" value="C:extracellular region"/>
    <property type="evidence" value="ECO:0007669"/>
    <property type="project" value="TreeGrafter"/>
</dbReference>
<dbReference type="STRING" id="5539.A0A3E2H9Q5"/>
<keyword evidence="3" id="KW-0812">Transmembrane</keyword>
<feature type="region of interest" description="Disordered" evidence="2">
    <location>
        <begin position="584"/>
        <end position="648"/>
    </location>
</feature>
<dbReference type="InterPro" id="IPR033121">
    <property type="entry name" value="PEPTIDASE_A1"/>
</dbReference>
<dbReference type="SUPFAM" id="SSF50630">
    <property type="entry name" value="Acid proteases"/>
    <property type="match status" value="1"/>
</dbReference>
<evidence type="ECO:0000313" key="6">
    <source>
        <dbReference type="EMBL" id="RFU30155.1"/>
    </source>
</evidence>
<feature type="signal peptide" evidence="4">
    <location>
        <begin position="1"/>
        <end position="24"/>
    </location>
</feature>
<keyword evidence="3" id="KW-1133">Transmembrane helix</keyword>
<comment type="similarity">
    <text evidence="1">Belongs to the peptidase A1 family.</text>
</comment>
<feature type="compositionally biased region" description="Polar residues" evidence="2">
    <location>
        <begin position="587"/>
        <end position="613"/>
    </location>
</feature>
<sequence length="762" mass="82507">MFLMPKWATALVLAAALFCRSAFCYGTALSVTPSTSWYGDDGSWSAVSLRVGSPPQWVDVMVSTVSAEAWVIGTGGCNNNDTMCSTLRGGVFDSNSSSTWSPLGFYQLGLDTQLGFGGYGYYGFDDLTFGTTGVALSSTIIASINTTAYWLGFLGLGIVPGNFTTITAISPISALVEMEDAIPSHSYGYTAGAIYQMKGQPCSLTLGGYDANRLVPHNVTFNLNPSQQPETYLNEITLVSPNATLVSSNASSNGSSPTQLLAPSDRVYATIDSSTPFLWLPESVCDRFAKALQLSYNTSLNLYTFDANPNQHNVLTNSQLTFAFSLSDFSGPETSQLINITIPYAAFDLQLTYPSIPNTTYGSANSTKYYFPLRRATNQAQFTIGRAFLQEAYLITDYERNTFSVHQAVHIADPIGNTSIISIFRPYDTSFSWPAESQGGLSKPAIVGVAIGSVVFVILLGLLFFFIRHRLKYGDEKGTRAPVLSLLQRSSRRDVLSAQKTNECSTNPDAGSASGRYELPAPLGPSDLNSDSNTLSGTTEVGTSSQEYHGLSAYQRVRRKMVPQQAMSQTSSPYMLQVPYHKERNGSDMSLNSHHQLSSTTDVESHQASSTGPGSCADPLTISTASSPVTQNSVPGPISPVLPPYQQVDPGEVTFARSYPDTISHPDTLQSAQGNSKSAAVGNPNAVITQHGISSLGSQHQHRGYEYLYGDGDTIESGSYINSERGSMLTPEDQREIDDSKFLREDIKNLRSNIKNRQDHRY</sequence>
<evidence type="ECO:0000256" key="2">
    <source>
        <dbReference type="SAM" id="MobiDB-lite"/>
    </source>
</evidence>
<dbReference type="PANTHER" id="PTHR47965">
    <property type="entry name" value="ASPARTYL PROTEASE-RELATED"/>
    <property type="match status" value="1"/>
</dbReference>
<dbReference type="Gene3D" id="2.40.70.10">
    <property type="entry name" value="Acid Proteases"/>
    <property type="match status" value="2"/>
</dbReference>
<keyword evidence="7" id="KW-1185">Reference proteome</keyword>
<dbReference type="AlphaFoldDB" id="A0A3E2H9Q5"/>
<feature type="compositionally biased region" description="Polar residues" evidence="2">
    <location>
        <begin position="621"/>
        <end position="634"/>
    </location>
</feature>
<comment type="caution">
    <text evidence="6">The sequence shown here is derived from an EMBL/GenBank/DDBJ whole genome shotgun (WGS) entry which is preliminary data.</text>
</comment>
<feature type="chain" id="PRO_5017654387" description="Peptidase A1 domain-containing protein" evidence="4">
    <location>
        <begin position="25"/>
        <end position="762"/>
    </location>
</feature>
<accession>A0A3E2H9Q5</accession>
<protein>
    <recommendedName>
        <fullName evidence="5">Peptidase A1 domain-containing protein</fullName>
    </recommendedName>
</protein>
<evidence type="ECO:0000256" key="1">
    <source>
        <dbReference type="ARBA" id="ARBA00007447"/>
    </source>
</evidence>
<evidence type="ECO:0000256" key="3">
    <source>
        <dbReference type="SAM" id="Phobius"/>
    </source>
</evidence>
<dbReference type="PROSITE" id="PS51767">
    <property type="entry name" value="PEPTIDASE_A1"/>
    <property type="match status" value="1"/>
</dbReference>
<feature type="compositionally biased region" description="Polar residues" evidence="2">
    <location>
        <begin position="527"/>
        <end position="547"/>
    </location>
</feature>
<dbReference type="GO" id="GO:0009277">
    <property type="term" value="C:fungal-type cell wall"/>
    <property type="evidence" value="ECO:0007669"/>
    <property type="project" value="TreeGrafter"/>
</dbReference>
<dbReference type="CDD" id="cd12087">
    <property type="entry name" value="TM_EGFR-like"/>
    <property type="match status" value="1"/>
</dbReference>
<dbReference type="GO" id="GO:0004190">
    <property type="term" value="F:aspartic-type endopeptidase activity"/>
    <property type="evidence" value="ECO:0007669"/>
    <property type="project" value="InterPro"/>
</dbReference>
<feature type="region of interest" description="Disordered" evidence="2">
    <location>
        <begin position="496"/>
        <end position="548"/>
    </location>
</feature>
<reference evidence="6 7" key="1">
    <citation type="submission" date="2018-05" db="EMBL/GenBank/DDBJ databases">
        <title>Draft genome sequence of Scytalidium lignicola DSM 105466, a ubiquitous saprotrophic fungus.</title>
        <authorList>
            <person name="Buettner E."/>
            <person name="Gebauer A.M."/>
            <person name="Hofrichter M."/>
            <person name="Liers C."/>
            <person name="Kellner H."/>
        </authorList>
    </citation>
    <scope>NUCLEOTIDE SEQUENCE [LARGE SCALE GENOMIC DNA]</scope>
    <source>
        <strain evidence="6 7">DSM 105466</strain>
    </source>
</reference>
<evidence type="ECO:0000313" key="7">
    <source>
        <dbReference type="Proteomes" id="UP000258309"/>
    </source>
</evidence>
<dbReference type="EMBL" id="NCSJ02000107">
    <property type="protein sequence ID" value="RFU30155.1"/>
    <property type="molecule type" value="Genomic_DNA"/>
</dbReference>
<dbReference type="OrthoDB" id="4074350at2759"/>
<feature type="domain" description="Peptidase A1" evidence="5">
    <location>
        <begin position="45"/>
        <end position="406"/>
    </location>
</feature>
<feature type="transmembrane region" description="Helical" evidence="3">
    <location>
        <begin position="445"/>
        <end position="467"/>
    </location>
</feature>
<evidence type="ECO:0000259" key="5">
    <source>
        <dbReference type="PROSITE" id="PS51767"/>
    </source>
</evidence>
<keyword evidence="3" id="KW-0472">Membrane</keyword>
<dbReference type="OMA" id="WIPSYSY"/>
<keyword evidence="4" id="KW-0732">Signal</keyword>
<dbReference type="Proteomes" id="UP000258309">
    <property type="component" value="Unassembled WGS sequence"/>
</dbReference>
<feature type="compositionally biased region" description="Polar residues" evidence="2">
    <location>
        <begin position="498"/>
        <end position="509"/>
    </location>
</feature>
<dbReference type="InterPro" id="IPR001461">
    <property type="entry name" value="Aspartic_peptidase_A1"/>
</dbReference>
<feature type="non-terminal residue" evidence="6">
    <location>
        <position position="1"/>
    </location>
</feature>
<dbReference type="GO" id="GO:0031505">
    <property type="term" value="P:fungal-type cell wall organization"/>
    <property type="evidence" value="ECO:0007669"/>
    <property type="project" value="TreeGrafter"/>
</dbReference>